<evidence type="ECO:0000313" key="6">
    <source>
        <dbReference type="Proteomes" id="UP000076744"/>
    </source>
</evidence>
<dbReference type="PANTHER" id="PTHR44942:SF4">
    <property type="entry name" value="METHYLTRANSFERASE TYPE 11 DOMAIN-CONTAINING PROTEIN"/>
    <property type="match status" value="1"/>
</dbReference>
<dbReference type="EMBL" id="AZHB01000001">
    <property type="protein sequence ID" value="OAA73460.1"/>
    <property type="molecule type" value="Genomic_DNA"/>
</dbReference>
<dbReference type="GeneID" id="30016653"/>
<dbReference type="STRING" id="1081104.A0A168E7E0"/>
<proteinExistence type="inferred from homology"/>
<dbReference type="Pfam" id="PF08241">
    <property type="entry name" value="Methyltransf_11"/>
    <property type="match status" value="1"/>
</dbReference>
<dbReference type="SUPFAM" id="SSF53335">
    <property type="entry name" value="S-adenosyl-L-methionine-dependent methyltransferases"/>
    <property type="match status" value="1"/>
</dbReference>
<comment type="caution">
    <text evidence="5">The sequence shown here is derived from an EMBL/GenBank/DDBJ whole genome shotgun (WGS) entry which is preliminary data.</text>
</comment>
<dbReference type="GO" id="GO:0032259">
    <property type="term" value="P:methylation"/>
    <property type="evidence" value="ECO:0007669"/>
    <property type="project" value="UniProtKB-KW"/>
</dbReference>
<feature type="domain" description="Methyltransferase type 11" evidence="4">
    <location>
        <begin position="48"/>
        <end position="139"/>
    </location>
</feature>
<evidence type="ECO:0000256" key="2">
    <source>
        <dbReference type="ARBA" id="ARBA00022603"/>
    </source>
</evidence>
<organism evidence="5 6">
    <name type="scientific">Cordyceps fumosorosea (strain ARSEF 2679)</name>
    <name type="common">Isaria fumosorosea</name>
    <dbReference type="NCBI Taxonomy" id="1081104"/>
    <lineage>
        <taxon>Eukaryota</taxon>
        <taxon>Fungi</taxon>
        <taxon>Dikarya</taxon>
        <taxon>Ascomycota</taxon>
        <taxon>Pezizomycotina</taxon>
        <taxon>Sordariomycetes</taxon>
        <taxon>Hypocreomycetidae</taxon>
        <taxon>Hypocreales</taxon>
        <taxon>Cordycipitaceae</taxon>
        <taxon>Cordyceps</taxon>
    </lineage>
</organism>
<dbReference type="InterPro" id="IPR051052">
    <property type="entry name" value="Diverse_substrate_MTase"/>
</dbReference>
<keyword evidence="6" id="KW-1185">Reference proteome</keyword>
<dbReference type="InterPro" id="IPR013216">
    <property type="entry name" value="Methyltransf_11"/>
</dbReference>
<name>A0A168E7E0_CORFA</name>
<gene>
    <name evidence="5" type="ORF">ISF_00361</name>
</gene>
<evidence type="ECO:0000313" key="5">
    <source>
        <dbReference type="EMBL" id="OAA73460.1"/>
    </source>
</evidence>
<protein>
    <submittedName>
        <fullName evidence="5">Methyltransferase type 11</fullName>
    </submittedName>
</protein>
<dbReference type="PANTHER" id="PTHR44942">
    <property type="entry name" value="METHYLTRANSF_11 DOMAIN-CONTAINING PROTEIN"/>
    <property type="match status" value="1"/>
</dbReference>
<dbReference type="OrthoDB" id="66144at2759"/>
<dbReference type="Proteomes" id="UP000076744">
    <property type="component" value="Unassembled WGS sequence"/>
</dbReference>
<accession>A0A168E7E0</accession>
<reference evidence="5 6" key="1">
    <citation type="journal article" date="2016" name="Genome Biol. Evol.">
        <title>Divergent and convergent evolution of fungal pathogenicity.</title>
        <authorList>
            <person name="Shang Y."/>
            <person name="Xiao G."/>
            <person name="Zheng P."/>
            <person name="Cen K."/>
            <person name="Zhan S."/>
            <person name="Wang C."/>
        </authorList>
    </citation>
    <scope>NUCLEOTIDE SEQUENCE [LARGE SCALE GENOMIC DNA]</scope>
    <source>
        <strain evidence="5 6">ARSEF 2679</strain>
    </source>
</reference>
<dbReference type="AlphaFoldDB" id="A0A168E7E0"/>
<dbReference type="InterPro" id="IPR029063">
    <property type="entry name" value="SAM-dependent_MTases_sf"/>
</dbReference>
<evidence type="ECO:0000259" key="4">
    <source>
        <dbReference type="Pfam" id="PF08241"/>
    </source>
</evidence>
<keyword evidence="2 5" id="KW-0489">Methyltransferase</keyword>
<dbReference type="CDD" id="cd02440">
    <property type="entry name" value="AdoMet_MTases"/>
    <property type="match status" value="1"/>
</dbReference>
<comment type="similarity">
    <text evidence="1">Belongs to the methyltransferase superfamily.</text>
</comment>
<evidence type="ECO:0000256" key="3">
    <source>
        <dbReference type="ARBA" id="ARBA00022679"/>
    </source>
</evidence>
<keyword evidence="3 5" id="KW-0808">Transferase</keyword>
<sequence length="274" mass="30404">MTNFVTVAATGFKNASAYDEHRPTYNPEVVDAIVSNLGLSGKKNARIVDIAAGTGKFTEVLADRDEHFEIVAVEPVESMRTTLVSKNLGIRVQDGLASCLDLPDAWADAITVAQAFHWFDNEEALAEIRRVLKPGGKLALVWNIENYNQPASWTTSTEWENAIKKQIMQLPSMGPSRFRDEKWPLVFQQQAKNASPMFSTPIETASVPFTLWLKPGALCDRINTLSQVSILEGADREAFLANFNKAVQDGDGEWNDEGAIAFHGHTFYAWTSRL</sequence>
<evidence type="ECO:0000256" key="1">
    <source>
        <dbReference type="ARBA" id="ARBA00008361"/>
    </source>
</evidence>
<dbReference type="Gene3D" id="3.40.50.150">
    <property type="entry name" value="Vaccinia Virus protein VP39"/>
    <property type="match status" value="1"/>
</dbReference>
<dbReference type="GO" id="GO:0008757">
    <property type="term" value="F:S-adenosylmethionine-dependent methyltransferase activity"/>
    <property type="evidence" value="ECO:0007669"/>
    <property type="project" value="InterPro"/>
</dbReference>
<dbReference type="RefSeq" id="XP_018708418.1">
    <property type="nucleotide sequence ID" value="XM_018843968.1"/>
</dbReference>